<accession>A0ABY6ZFW3</accession>
<organism evidence="3 4">
    <name type="scientific">Alicyclobacillus fastidiosus</name>
    <dbReference type="NCBI Taxonomy" id="392011"/>
    <lineage>
        <taxon>Bacteria</taxon>
        <taxon>Bacillati</taxon>
        <taxon>Bacillota</taxon>
        <taxon>Bacilli</taxon>
        <taxon>Bacillales</taxon>
        <taxon>Alicyclobacillaceae</taxon>
        <taxon>Alicyclobacillus</taxon>
    </lineage>
</organism>
<dbReference type="GO" id="GO:0047936">
    <property type="term" value="F:glucose 1-dehydrogenase [NAD(P)+] activity"/>
    <property type="evidence" value="ECO:0007669"/>
    <property type="project" value="UniProtKB-EC"/>
</dbReference>
<name>A0ABY6ZFW3_9BACL</name>
<keyword evidence="4" id="KW-1185">Reference proteome</keyword>
<dbReference type="SUPFAM" id="SSF51735">
    <property type="entry name" value="NAD(P)-binding Rossmann-fold domains"/>
    <property type="match status" value="1"/>
</dbReference>
<dbReference type="Proteomes" id="UP001164761">
    <property type="component" value="Chromosome"/>
</dbReference>
<keyword evidence="2 3" id="KW-0560">Oxidoreductase</keyword>
<dbReference type="Pfam" id="PF13561">
    <property type="entry name" value="adh_short_C2"/>
    <property type="match status" value="1"/>
</dbReference>
<dbReference type="PANTHER" id="PTHR42760">
    <property type="entry name" value="SHORT-CHAIN DEHYDROGENASES/REDUCTASES FAMILY MEMBER"/>
    <property type="match status" value="1"/>
</dbReference>
<evidence type="ECO:0000256" key="1">
    <source>
        <dbReference type="ARBA" id="ARBA00006484"/>
    </source>
</evidence>
<dbReference type="InterPro" id="IPR002347">
    <property type="entry name" value="SDR_fam"/>
</dbReference>
<dbReference type="RefSeq" id="WP_268005705.1">
    <property type="nucleotide sequence ID" value="NZ_BSUT01000001.1"/>
</dbReference>
<dbReference type="PANTHER" id="PTHR42760:SF115">
    <property type="entry name" value="3-OXOACYL-[ACYL-CARRIER-PROTEIN] REDUCTASE FABG"/>
    <property type="match status" value="1"/>
</dbReference>
<dbReference type="PRINTS" id="PR00080">
    <property type="entry name" value="SDRFAMILY"/>
</dbReference>
<dbReference type="InterPro" id="IPR020904">
    <property type="entry name" value="Sc_DH/Rdtase_CS"/>
</dbReference>
<dbReference type="InterPro" id="IPR036291">
    <property type="entry name" value="NAD(P)-bd_dom_sf"/>
</dbReference>
<reference evidence="3" key="1">
    <citation type="submission" date="2022-08" db="EMBL/GenBank/DDBJ databases">
        <title>Alicyclobacillus fastidiosus DSM 17978, complete genome.</title>
        <authorList>
            <person name="Wang Q."/>
            <person name="Cai R."/>
            <person name="Wang Z."/>
        </authorList>
    </citation>
    <scope>NUCLEOTIDE SEQUENCE</scope>
    <source>
        <strain evidence="3">DSM 17978</strain>
    </source>
</reference>
<comment type="similarity">
    <text evidence="1">Belongs to the short-chain dehydrogenases/reductases (SDR) family.</text>
</comment>
<evidence type="ECO:0000256" key="2">
    <source>
        <dbReference type="ARBA" id="ARBA00023002"/>
    </source>
</evidence>
<dbReference type="NCBIfam" id="NF005559">
    <property type="entry name" value="PRK07231.1"/>
    <property type="match status" value="1"/>
</dbReference>
<evidence type="ECO:0000313" key="4">
    <source>
        <dbReference type="Proteomes" id="UP001164761"/>
    </source>
</evidence>
<dbReference type="PROSITE" id="PS00061">
    <property type="entry name" value="ADH_SHORT"/>
    <property type="match status" value="1"/>
</dbReference>
<sequence>MLVKQMNAYSGLEEKMMFDLSGKKAFITGGSGSLGKSISKALASAGAEVIIAGIEQLDKLKDIQREFESDGYKASVMHLDVSNPQHLQSLTETLKNDHGHIDILVNGAGINVRGPILETSIEDWDRVVNINLRGTFFVSQAVARLMFEQNSGKIINICSLSSHIGLPNMGPYCASKGGVNQITKAMAIEWASCIQVNAIAPGYFHTELTAPLFKNPEWYNSILKRIPQGRTGVPEDLAGTAIFLASDASNYITGQTIYVDGGWIAS</sequence>
<dbReference type="EMBL" id="CP104067">
    <property type="protein sequence ID" value="WAH41798.1"/>
    <property type="molecule type" value="Genomic_DNA"/>
</dbReference>
<dbReference type="Gene3D" id="3.40.50.720">
    <property type="entry name" value="NAD(P)-binding Rossmann-like Domain"/>
    <property type="match status" value="1"/>
</dbReference>
<proteinExistence type="inferred from homology"/>
<evidence type="ECO:0000313" key="3">
    <source>
        <dbReference type="EMBL" id="WAH41798.1"/>
    </source>
</evidence>
<dbReference type="EC" id="1.1.1.47" evidence="3"/>
<gene>
    <name evidence="3" type="ORF">NZD89_26945</name>
</gene>
<protein>
    <submittedName>
        <fullName evidence="3">Glucose 1-dehydrogenase</fullName>
        <ecNumber evidence="3">1.1.1.47</ecNumber>
    </submittedName>
</protein>
<dbReference type="PRINTS" id="PR00081">
    <property type="entry name" value="GDHRDH"/>
</dbReference>